<comment type="caution">
    <text evidence="8">The sequence shown here is derived from an EMBL/GenBank/DDBJ whole genome shotgun (WGS) entry which is preliminary data.</text>
</comment>
<dbReference type="PRINTS" id="PR01036">
    <property type="entry name" value="TCRTETB"/>
</dbReference>
<proteinExistence type="predicted"/>
<keyword evidence="9" id="KW-1185">Reference proteome</keyword>
<gene>
    <name evidence="8" type="ORF">CA984_13905</name>
</gene>
<dbReference type="PROSITE" id="PS50850">
    <property type="entry name" value="MFS"/>
    <property type="match status" value="1"/>
</dbReference>
<feature type="domain" description="Major facilitator superfamily (MFS) profile" evidence="7">
    <location>
        <begin position="42"/>
        <end position="498"/>
    </location>
</feature>
<feature type="transmembrane region" description="Helical" evidence="6">
    <location>
        <begin position="166"/>
        <end position="188"/>
    </location>
</feature>
<dbReference type="SUPFAM" id="SSF103473">
    <property type="entry name" value="MFS general substrate transporter"/>
    <property type="match status" value="2"/>
</dbReference>
<feature type="transmembrane region" description="Helical" evidence="6">
    <location>
        <begin position="429"/>
        <end position="452"/>
    </location>
</feature>
<comment type="subcellular location">
    <subcellularLocation>
        <location evidence="1">Cell membrane</location>
        <topology evidence="1">Multi-pass membrane protein</topology>
    </subcellularLocation>
</comment>
<dbReference type="Pfam" id="PF07690">
    <property type="entry name" value="MFS_1"/>
    <property type="match status" value="1"/>
</dbReference>
<evidence type="ECO:0000256" key="1">
    <source>
        <dbReference type="ARBA" id="ARBA00004651"/>
    </source>
</evidence>
<evidence type="ECO:0000256" key="6">
    <source>
        <dbReference type="SAM" id="Phobius"/>
    </source>
</evidence>
<evidence type="ECO:0000256" key="4">
    <source>
        <dbReference type="ARBA" id="ARBA00023136"/>
    </source>
</evidence>
<feature type="transmembrane region" description="Helical" evidence="6">
    <location>
        <begin position="76"/>
        <end position="96"/>
    </location>
</feature>
<dbReference type="GO" id="GO:0005886">
    <property type="term" value="C:plasma membrane"/>
    <property type="evidence" value="ECO:0007669"/>
    <property type="project" value="UniProtKB-SubCell"/>
</dbReference>
<organism evidence="8 9">
    <name type="scientific">Streptosporangium minutum</name>
    <dbReference type="NCBI Taxonomy" id="569862"/>
    <lineage>
        <taxon>Bacteria</taxon>
        <taxon>Bacillati</taxon>
        <taxon>Actinomycetota</taxon>
        <taxon>Actinomycetes</taxon>
        <taxon>Streptosporangiales</taxon>
        <taxon>Streptosporangiaceae</taxon>
        <taxon>Streptosporangium</taxon>
    </lineage>
</organism>
<evidence type="ECO:0000256" key="5">
    <source>
        <dbReference type="SAM" id="MobiDB-lite"/>
    </source>
</evidence>
<feature type="transmembrane region" description="Helical" evidence="6">
    <location>
        <begin position="258"/>
        <end position="278"/>
    </location>
</feature>
<feature type="transmembrane region" description="Helical" evidence="6">
    <location>
        <begin position="40"/>
        <end position="64"/>
    </location>
</feature>
<dbReference type="Gene3D" id="1.20.1720.10">
    <property type="entry name" value="Multidrug resistance protein D"/>
    <property type="match status" value="1"/>
</dbReference>
<dbReference type="Gene3D" id="1.20.1250.20">
    <property type="entry name" value="MFS general substrate transporter like domains"/>
    <property type="match status" value="1"/>
</dbReference>
<dbReference type="GO" id="GO:0022857">
    <property type="term" value="F:transmembrane transporter activity"/>
    <property type="evidence" value="ECO:0007669"/>
    <property type="project" value="InterPro"/>
</dbReference>
<dbReference type="PANTHER" id="PTHR42718:SF39">
    <property type="entry name" value="ACTINORHODIN TRANSPORTER-RELATED"/>
    <property type="match status" value="1"/>
</dbReference>
<feature type="transmembrane region" description="Helical" evidence="6">
    <location>
        <begin position="391"/>
        <end position="417"/>
    </location>
</feature>
<reference evidence="8 9" key="1">
    <citation type="submission" date="2017-05" db="EMBL/GenBank/DDBJ databases">
        <title>Biotechnological potential of actinobacteria isolated from South African environments.</title>
        <authorList>
            <person name="Le Roes-Hill M."/>
            <person name="Prins A."/>
            <person name="Durrell K.A."/>
        </authorList>
    </citation>
    <scope>NUCLEOTIDE SEQUENCE [LARGE SCALE GENOMIC DNA]</scope>
    <source>
        <strain evidence="8">M26</strain>
    </source>
</reference>
<dbReference type="EMBL" id="NGFP01000052">
    <property type="protein sequence ID" value="OUC96731.1"/>
    <property type="molecule type" value="Genomic_DNA"/>
</dbReference>
<keyword evidence="4 6" id="KW-0472">Membrane</keyword>
<feature type="transmembrane region" description="Helical" evidence="6">
    <location>
        <begin position="200"/>
        <end position="219"/>
    </location>
</feature>
<dbReference type="PANTHER" id="PTHR42718">
    <property type="entry name" value="MAJOR FACILITATOR SUPERFAMILY MULTIDRUG TRANSPORTER MFSC"/>
    <property type="match status" value="1"/>
</dbReference>
<feature type="transmembrane region" description="Helical" evidence="6">
    <location>
        <begin position="472"/>
        <end position="494"/>
    </location>
</feature>
<feature type="transmembrane region" description="Helical" evidence="6">
    <location>
        <begin position="133"/>
        <end position="154"/>
    </location>
</feature>
<keyword evidence="3 6" id="KW-1133">Transmembrane helix</keyword>
<feature type="transmembrane region" description="Helical" evidence="6">
    <location>
        <begin position="108"/>
        <end position="127"/>
    </location>
</feature>
<feature type="transmembrane region" description="Helical" evidence="6">
    <location>
        <begin position="299"/>
        <end position="327"/>
    </location>
</feature>
<sequence>MPTSAPAQPPDRGVRRSMTTSPRLHGGATTPALLSGRTAVVVLAAILVADFMELLDATIVSVAAPAIADDLGAGEAALQWMMAGYTLSAGAGLITGGRIGDQFGRRRVFLLGLAAFTLASAGCGLAPNSGVLIGMRVAQGLAAGLMIPQVFGIIRASFEPGARAKALGAYGAVLGLASVAGPLLGGVLVEADLFGLGWRAIFWVNVPIAIIALIVGARFMPESRVPGDARLDLAGAVLAAAAVVLLLLPLMQGRDWGWPWWGFLILALSLPVTALFLIRQRRLVARGGQPILDPALLRVRAFAGGLSAALLFFGALGSFFLLLSLYLQLGTGRTAFETGLVILPYAVGSIITSGIGVQFAHRALLVSGALVLAMSQAALLLIVRGGADPSYWALAAPLFMGGLGLGLTAPSLVNVVLAGVPAKDAGAAGGVLTTVGQVGNAFGVAVLGVVFFTRLESSFTDGDGALAAYGDALTAILPWQVACYVAAAALMLLLPRRANASHE</sequence>
<feature type="region of interest" description="Disordered" evidence="5">
    <location>
        <begin position="1"/>
        <end position="30"/>
    </location>
</feature>
<keyword evidence="2 6" id="KW-0812">Transmembrane</keyword>
<protein>
    <submittedName>
        <fullName evidence="8">MFS transporter</fullName>
    </submittedName>
</protein>
<evidence type="ECO:0000313" key="8">
    <source>
        <dbReference type="EMBL" id="OUC96731.1"/>
    </source>
</evidence>
<feature type="transmembrane region" description="Helical" evidence="6">
    <location>
        <begin position="231"/>
        <end position="252"/>
    </location>
</feature>
<evidence type="ECO:0000256" key="3">
    <source>
        <dbReference type="ARBA" id="ARBA00022989"/>
    </source>
</evidence>
<dbReference type="CDD" id="cd17321">
    <property type="entry name" value="MFS_MMR_MDR_like"/>
    <property type="match status" value="1"/>
</dbReference>
<feature type="transmembrane region" description="Helical" evidence="6">
    <location>
        <begin position="364"/>
        <end position="385"/>
    </location>
</feature>
<dbReference type="InterPro" id="IPR036259">
    <property type="entry name" value="MFS_trans_sf"/>
</dbReference>
<dbReference type="InterPro" id="IPR011701">
    <property type="entry name" value="MFS"/>
</dbReference>
<evidence type="ECO:0000259" key="7">
    <source>
        <dbReference type="PROSITE" id="PS50850"/>
    </source>
</evidence>
<evidence type="ECO:0000256" key="2">
    <source>
        <dbReference type="ARBA" id="ARBA00022692"/>
    </source>
</evidence>
<name>A0A243RQX4_9ACTN</name>
<accession>A0A243RQX4</accession>
<dbReference type="InterPro" id="IPR020846">
    <property type="entry name" value="MFS_dom"/>
</dbReference>
<evidence type="ECO:0000313" key="9">
    <source>
        <dbReference type="Proteomes" id="UP000194761"/>
    </source>
</evidence>
<dbReference type="Proteomes" id="UP000194761">
    <property type="component" value="Unassembled WGS sequence"/>
</dbReference>
<feature type="transmembrane region" description="Helical" evidence="6">
    <location>
        <begin position="339"/>
        <end position="357"/>
    </location>
</feature>
<dbReference type="AlphaFoldDB" id="A0A243RQX4"/>